<organism evidence="1">
    <name type="scientific">termite gut metagenome</name>
    <dbReference type="NCBI Taxonomy" id="433724"/>
    <lineage>
        <taxon>unclassified sequences</taxon>
        <taxon>metagenomes</taxon>
        <taxon>organismal metagenomes</taxon>
    </lineage>
</organism>
<protein>
    <submittedName>
        <fullName evidence="1">Uncharacterized protein</fullName>
    </submittedName>
</protein>
<name>A0A5J4PLK8_9ZZZZ</name>
<evidence type="ECO:0000313" key="1">
    <source>
        <dbReference type="EMBL" id="KAA6310407.1"/>
    </source>
</evidence>
<feature type="non-terminal residue" evidence="1">
    <location>
        <position position="27"/>
    </location>
</feature>
<dbReference type="EMBL" id="SNRY01007443">
    <property type="protein sequence ID" value="KAA6310407.1"/>
    <property type="molecule type" value="Genomic_DNA"/>
</dbReference>
<sequence>MLLETRPFQFFQFTVQGFKAKVQLLKL</sequence>
<comment type="caution">
    <text evidence="1">The sequence shown here is derived from an EMBL/GenBank/DDBJ whole genome shotgun (WGS) entry which is preliminary data.</text>
</comment>
<gene>
    <name evidence="1" type="ORF">EZS27_038283</name>
</gene>
<accession>A0A5J4PLK8</accession>
<proteinExistence type="predicted"/>
<reference evidence="1" key="1">
    <citation type="submission" date="2019-03" db="EMBL/GenBank/DDBJ databases">
        <title>Single cell metagenomics reveals metabolic interactions within the superorganism composed of flagellate Streblomastix strix and complex community of Bacteroidetes bacteria on its surface.</title>
        <authorList>
            <person name="Treitli S.C."/>
            <person name="Kolisko M."/>
            <person name="Husnik F."/>
            <person name="Keeling P."/>
            <person name="Hampl V."/>
        </authorList>
    </citation>
    <scope>NUCLEOTIDE SEQUENCE</scope>
    <source>
        <strain evidence="1">STM</strain>
    </source>
</reference>
<dbReference type="AlphaFoldDB" id="A0A5J4PLK8"/>